<keyword evidence="13" id="KW-0732">Signal</keyword>
<evidence type="ECO:0000256" key="12">
    <source>
        <dbReference type="SAM" id="MobiDB-lite"/>
    </source>
</evidence>
<evidence type="ECO:0000259" key="16">
    <source>
        <dbReference type="Pfam" id="PF17862"/>
    </source>
</evidence>
<feature type="region of interest" description="Disordered" evidence="12">
    <location>
        <begin position="387"/>
        <end position="417"/>
    </location>
</feature>
<evidence type="ECO:0000256" key="11">
    <source>
        <dbReference type="SAM" id="Coils"/>
    </source>
</evidence>
<evidence type="ECO:0000256" key="3">
    <source>
        <dbReference type="ARBA" id="ARBA00010550"/>
    </source>
</evidence>
<name>A0AAW2UMP5_SESRA</name>
<dbReference type="GO" id="GO:0004176">
    <property type="term" value="F:ATP-dependent peptidase activity"/>
    <property type="evidence" value="ECO:0007669"/>
    <property type="project" value="InterPro"/>
</dbReference>
<dbReference type="InterPro" id="IPR000642">
    <property type="entry name" value="Peptidase_M41"/>
</dbReference>
<dbReference type="InterPro" id="IPR050928">
    <property type="entry name" value="ATP-dep_Zn_Metalloprotease"/>
</dbReference>
<dbReference type="GO" id="GO:0034982">
    <property type="term" value="P:mitochondrial protein processing"/>
    <property type="evidence" value="ECO:0007669"/>
    <property type="project" value="TreeGrafter"/>
</dbReference>
<evidence type="ECO:0000256" key="9">
    <source>
        <dbReference type="ARBA" id="ARBA00022840"/>
    </source>
</evidence>
<evidence type="ECO:0000256" key="5">
    <source>
        <dbReference type="ARBA" id="ARBA00022723"/>
    </source>
</evidence>
<evidence type="ECO:0000256" key="10">
    <source>
        <dbReference type="ARBA" id="ARBA00023049"/>
    </source>
</evidence>
<gene>
    <name evidence="17" type="ORF">Sradi_1225300</name>
</gene>
<evidence type="ECO:0000256" key="8">
    <source>
        <dbReference type="ARBA" id="ARBA00022833"/>
    </source>
</evidence>
<dbReference type="GO" id="GO:0005745">
    <property type="term" value="C:m-AAA complex"/>
    <property type="evidence" value="ECO:0007669"/>
    <property type="project" value="TreeGrafter"/>
</dbReference>
<dbReference type="FunFam" id="1.10.8.60:FF:000019">
    <property type="entry name" value="AFG3-like AAA ATPase 2"/>
    <property type="match status" value="1"/>
</dbReference>
<comment type="caution">
    <text evidence="17">The sequence shown here is derived from an EMBL/GenBank/DDBJ whole genome shotgun (WGS) entry which is preliminary data.</text>
</comment>
<feature type="chain" id="PRO_5043520261" evidence="13">
    <location>
        <begin position="27"/>
        <end position="880"/>
    </location>
</feature>
<organism evidence="17">
    <name type="scientific">Sesamum radiatum</name>
    <name type="common">Black benniseed</name>
    <dbReference type="NCBI Taxonomy" id="300843"/>
    <lineage>
        <taxon>Eukaryota</taxon>
        <taxon>Viridiplantae</taxon>
        <taxon>Streptophyta</taxon>
        <taxon>Embryophyta</taxon>
        <taxon>Tracheophyta</taxon>
        <taxon>Spermatophyta</taxon>
        <taxon>Magnoliopsida</taxon>
        <taxon>eudicotyledons</taxon>
        <taxon>Gunneridae</taxon>
        <taxon>Pentapetalae</taxon>
        <taxon>asterids</taxon>
        <taxon>lamiids</taxon>
        <taxon>Lamiales</taxon>
        <taxon>Pedaliaceae</taxon>
        <taxon>Sesamum</taxon>
    </lineage>
</organism>
<feature type="signal peptide" evidence="13">
    <location>
        <begin position="1"/>
        <end position="26"/>
    </location>
</feature>
<dbReference type="SUPFAM" id="SSF52540">
    <property type="entry name" value="P-loop containing nucleoside triphosphate hydrolases"/>
    <property type="match status" value="1"/>
</dbReference>
<evidence type="ECO:0000256" key="13">
    <source>
        <dbReference type="SAM" id="SignalP"/>
    </source>
</evidence>
<dbReference type="EMBL" id="JACGWJ010000005">
    <property type="protein sequence ID" value="KAL0418118.1"/>
    <property type="molecule type" value="Genomic_DNA"/>
</dbReference>
<evidence type="ECO:0000259" key="14">
    <source>
        <dbReference type="Pfam" id="PF00004"/>
    </source>
</evidence>
<keyword evidence="7" id="KW-0378">Hydrolase</keyword>
<comment type="similarity">
    <text evidence="2">In the C-terminal section; belongs to the peptidase M41 family.</text>
</comment>
<keyword evidence="4" id="KW-0645">Protease</keyword>
<dbReference type="GO" id="GO:0016887">
    <property type="term" value="F:ATP hydrolysis activity"/>
    <property type="evidence" value="ECO:0007669"/>
    <property type="project" value="InterPro"/>
</dbReference>
<keyword evidence="5" id="KW-0479">Metal-binding</keyword>
<dbReference type="GO" id="GO:0009535">
    <property type="term" value="C:chloroplast thylakoid membrane"/>
    <property type="evidence" value="ECO:0007669"/>
    <property type="project" value="TreeGrafter"/>
</dbReference>
<dbReference type="GO" id="GO:0005524">
    <property type="term" value="F:ATP binding"/>
    <property type="evidence" value="ECO:0007669"/>
    <property type="project" value="UniProtKB-KW"/>
</dbReference>
<feature type="domain" description="AAA ATPase AAA+ lid" evidence="16">
    <location>
        <begin position="242"/>
        <end position="268"/>
    </location>
</feature>
<dbReference type="AlphaFoldDB" id="A0AAW2UMP5"/>
<keyword evidence="10 17" id="KW-0482">Metalloprotease</keyword>
<protein>
    <submittedName>
        <fullName evidence="17">ATP-dependent zinc metalloprotease FTSH 8, mitochondrial</fullName>
    </submittedName>
</protein>
<dbReference type="GO" id="GO:0046872">
    <property type="term" value="F:metal ion binding"/>
    <property type="evidence" value="ECO:0007669"/>
    <property type="project" value="UniProtKB-KW"/>
</dbReference>
<comment type="similarity">
    <text evidence="3">In the N-terminal section; belongs to the AAA ATPase family.</text>
</comment>
<dbReference type="PANTHER" id="PTHR43655">
    <property type="entry name" value="ATP-DEPENDENT PROTEASE"/>
    <property type="match status" value="1"/>
</dbReference>
<dbReference type="SUPFAM" id="SSF140990">
    <property type="entry name" value="FtsH protease domain-like"/>
    <property type="match status" value="1"/>
</dbReference>
<feature type="domain" description="ATPase AAA-type core" evidence="14">
    <location>
        <begin position="101"/>
        <end position="212"/>
    </location>
</feature>
<comment type="cofactor">
    <cofactor evidence="1">
        <name>Zn(2+)</name>
        <dbReference type="ChEBI" id="CHEBI:29105"/>
    </cofactor>
</comment>
<dbReference type="InterPro" id="IPR003959">
    <property type="entry name" value="ATPase_AAA_core"/>
</dbReference>
<dbReference type="PANTHER" id="PTHR43655:SF2">
    <property type="entry name" value="AFG3 LIKE MATRIX AAA PEPTIDASE SUBUNIT 2, ISOFORM A"/>
    <property type="match status" value="1"/>
</dbReference>
<feature type="coiled-coil region" evidence="11">
    <location>
        <begin position="494"/>
        <end position="775"/>
    </location>
</feature>
<evidence type="ECO:0000256" key="2">
    <source>
        <dbReference type="ARBA" id="ARBA00010044"/>
    </source>
</evidence>
<evidence type="ECO:0000256" key="1">
    <source>
        <dbReference type="ARBA" id="ARBA00001947"/>
    </source>
</evidence>
<dbReference type="Pfam" id="PF17862">
    <property type="entry name" value="AAA_lid_3"/>
    <property type="match status" value="1"/>
</dbReference>
<dbReference type="Gene3D" id="1.10.8.60">
    <property type="match status" value="1"/>
</dbReference>
<dbReference type="Pfam" id="PF00004">
    <property type="entry name" value="AAA"/>
    <property type="match status" value="1"/>
</dbReference>
<dbReference type="Pfam" id="PF01434">
    <property type="entry name" value="Peptidase_M41"/>
    <property type="match status" value="1"/>
</dbReference>
<dbReference type="GO" id="GO:0004222">
    <property type="term" value="F:metalloendopeptidase activity"/>
    <property type="evidence" value="ECO:0007669"/>
    <property type="project" value="InterPro"/>
</dbReference>
<proteinExistence type="inferred from homology"/>
<dbReference type="InterPro" id="IPR037219">
    <property type="entry name" value="Peptidase_M41-like"/>
</dbReference>
<feature type="domain" description="Peptidase M41" evidence="15">
    <location>
        <begin position="306"/>
        <end position="369"/>
    </location>
</feature>
<dbReference type="InterPro" id="IPR041569">
    <property type="entry name" value="AAA_lid_3"/>
</dbReference>
<dbReference type="InterPro" id="IPR003960">
    <property type="entry name" value="ATPase_AAA_CS"/>
</dbReference>
<keyword evidence="11" id="KW-0175">Coiled coil</keyword>
<dbReference type="PROSITE" id="PS00674">
    <property type="entry name" value="AAA"/>
    <property type="match status" value="1"/>
</dbReference>
<keyword evidence="6" id="KW-0547">Nucleotide-binding</keyword>
<evidence type="ECO:0000259" key="15">
    <source>
        <dbReference type="Pfam" id="PF01434"/>
    </source>
</evidence>
<keyword evidence="9" id="KW-0067">ATP-binding</keyword>
<sequence>MAWFQELMRFAPTLLLLGSLIYMGRKMQGGLGVGGTGGKGARGIFNIGKAHITKFDKNSKNKVYFKDVAGCDEAKQEIMEFVHFLKNPKKYEELGAKIPKGVPFLTISGSDFMEMFVGVGPSRVRNLFQEARQCAPSIIFIDEIDAIGRARGRGGFSGSNDERESTLNQLLVEMDGFGTTSGVVVLAGTNRPDILDKALLRPGRFDRQISIDKPDIKGRDQIFQIYLKKIKLDHEPSYYSQRLAALTPGFAGADIANVCNEAALIAARGEETQVISKLERRTVAFHESGHAVVGWFLEHAEPLLKVLLGKISTGAQNDLEKVTKMTYAQVAVYGFSEKVGLLSFPQREDGFEMSKPYSSKTAAIIDTELLGERPFKPSEMTNYDKFKQGFQGENEKSGQTAEDGTNEDDGSSPLVPDVVPTSVDQLIPSLRRRKCTFSVDVGVRMRSMLEEIRQKRAAERLSKASSGPDLIKSPTDGTGIKKSESANRLSENDISGLVSQLKDTMQRNAELEEANTKLTSMLQKKEVENDMLQKRLNDLEQNTVPSLRKALRDVAMEKDAAVVAREDLSAQLRTLKKRIKEAEEEQYRAEEDAAALRAELNLLQQQAMHSPSGGITAPRYSDDQMQDMEKELSNLRSKLEQESMLRQTELQQLVEEQARISALVIQKQELEEKLESISKRASEGEVEQANHRLFTVEDKERLEKQLHDMAVAIERLENSRQKLLMEIDSQSSEIERLFEENSSLSSAYQESLGLVAQWENQVKVCLKQNEELRSMVDNMRTEQTSLSVLNDKASPALNISGRGDDTMESPYAAELYSLKSQLSKEQSRAEALSGEVLQLSARLQQATQAYNGLARLYKPLLRNIENGLMKMKQDGSVTVR</sequence>
<feature type="region of interest" description="Disordered" evidence="12">
    <location>
        <begin position="459"/>
        <end position="488"/>
    </location>
</feature>
<dbReference type="Gene3D" id="1.20.58.760">
    <property type="entry name" value="Peptidase M41"/>
    <property type="match status" value="2"/>
</dbReference>
<dbReference type="CDD" id="cd19501">
    <property type="entry name" value="RecA-like_FtsH"/>
    <property type="match status" value="1"/>
</dbReference>
<reference evidence="17" key="1">
    <citation type="submission" date="2020-06" db="EMBL/GenBank/DDBJ databases">
        <authorList>
            <person name="Li T."/>
            <person name="Hu X."/>
            <person name="Zhang T."/>
            <person name="Song X."/>
            <person name="Zhang H."/>
            <person name="Dai N."/>
            <person name="Sheng W."/>
            <person name="Hou X."/>
            <person name="Wei L."/>
        </authorList>
    </citation>
    <scope>NUCLEOTIDE SEQUENCE</scope>
    <source>
        <strain evidence="17">G02</strain>
        <tissue evidence="17">Leaf</tissue>
    </source>
</reference>
<evidence type="ECO:0000313" key="17">
    <source>
        <dbReference type="EMBL" id="KAL0418118.1"/>
    </source>
</evidence>
<evidence type="ECO:0000256" key="7">
    <source>
        <dbReference type="ARBA" id="ARBA00022801"/>
    </source>
</evidence>
<dbReference type="InterPro" id="IPR027417">
    <property type="entry name" value="P-loop_NTPase"/>
</dbReference>
<reference evidence="17" key="2">
    <citation type="journal article" date="2024" name="Plant">
        <title>Genomic evolution and insights into agronomic trait innovations of Sesamum species.</title>
        <authorList>
            <person name="Miao H."/>
            <person name="Wang L."/>
            <person name="Qu L."/>
            <person name="Liu H."/>
            <person name="Sun Y."/>
            <person name="Le M."/>
            <person name="Wang Q."/>
            <person name="Wei S."/>
            <person name="Zheng Y."/>
            <person name="Lin W."/>
            <person name="Duan Y."/>
            <person name="Cao H."/>
            <person name="Xiong S."/>
            <person name="Wang X."/>
            <person name="Wei L."/>
            <person name="Li C."/>
            <person name="Ma Q."/>
            <person name="Ju M."/>
            <person name="Zhao R."/>
            <person name="Li G."/>
            <person name="Mu C."/>
            <person name="Tian Q."/>
            <person name="Mei H."/>
            <person name="Zhang T."/>
            <person name="Gao T."/>
            <person name="Zhang H."/>
        </authorList>
    </citation>
    <scope>NUCLEOTIDE SEQUENCE</scope>
    <source>
        <strain evidence="17">G02</strain>
    </source>
</reference>
<accession>A0AAW2UMP5</accession>
<evidence type="ECO:0000256" key="6">
    <source>
        <dbReference type="ARBA" id="ARBA00022741"/>
    </source>
</evidence>
<dbReference type="Gene3D" id="3.40.50.300">
    <property type="entry name" value="P-loop containing nucleotide triphosphate hydrolases"/>
    <property type="match status" value="2"/>
</dbReference>
<keyword evidence="8" id="KW-0862">Zinc</keyword>
<evidence type="ECO:0000256" key="4">
    <source>
        <dbReference type="ARBA" id="ARBA00022670"/>
    </source>
</evidence>